<dbReference type="InterPro" id="IPR050397">
    <property type="entry name" value="Env_Response_Regulators"/>
</dbReference>
<feature type="domain" description="HTH crp-type" evidence="4">
    <location>
        <begin position="227"/>
        <end position="301"/>
    </location>
</feature>
<dbReference type="PROSITE" id="PS51063">
    <property type="entry name" value="HTH_CRP_2"/>
    <property type="match status" value="1"/>
</dbReference>
<gene>
    <name evidence="5" type="ORF">ABID43_001462</name>
</gene>
<keyword evidence="6" id="KW-1185">Reference proteome</keyword>
<dbReference type="InterPro" id="IPR000595">
    <property type="entry name" value="cNMP-bd_dom"/>
</dbReference>
<dbReference type="Pfam" id="PF13545">
    <property type="entry name" value="HTH_Crp_2"/>
    <property type="match status" value="1"/>
</dbReference>
<dbReference type="Pfam" id="PF00027">
    <property type="entry name" value="cNMP_binding"/>
    <property type="match status" value="1"/>
</dbReference>
<evidence type="ECO:0000256" key="3">
    <source>
        <dbReference type="ARBA" id="ARBA00023163"/>
    </source>
</evidence>
<keyword evidence="2" id="KW-0238">DNA-binding</keyword>
<evidence type="ECO:0000256" key="1">
    <source>
        <dbReference type="ARBA" id="ARBA00023015"/>
    </source>
</evidence>
<dbReference type="InterPro" id="IPR036388">
    <property type="entry name" value="WH-like_DNA-bd_sf"/>
</dbReference>
<evidence type="ECO:0000256" key="2">
    <source>
        <dbReference type="ARBA" id="ARBA00023125"/>
    </source>
</evidence>
<dbReference type="SMART" id="SM00419">
    <property type="entry name" value="HTH_CRP"/>
    <property type="match status" value="1"/>
</dbReference>
<dbReference type="RefSeq" id="WP_238275594.1">
    <property type="nucleotide sequence ID" value="NZ_BPQL01000008.1"/>
</dbReference>
<evidence type="ECO:0000313" key="6">
    <source>
        <dbReference type="Proteomes" id="UP001549145"/>
    </source>
</evidence>
<dbReference type="CDD" id="cd00038">
    <property type="entry name" value="CAP_ED"/>
    <property type="match status" value="1"/>
</dbReference>
<dbReference type="PANTHER" id="PTHR24567">
    <property type="entry name" value="CRP FAMILY TRANSCRIPTIONAL REGULATORY PROTEIN"/>
    <property type="match status" value="1"/>
</dbReference>
<evidence type="ECO:0000259" key="4">
    <source>
        <dbReference type="PROSITE" id="PS51063"/>
    </source>
</evidence>
<dbReference type="InterPro" id="IPR036390">
    <property type="entry name" value="WH_DNA-bd_sf"/>
</dbReference>
<evidence type="ECO:0000313" key="5">
    <source>
        <dbReference type="EMBL" id="MET3691937.1"/>
    </source>
</evidence>
<sequence>MASRHAQPDKAGTGYLGSVAGLAQPIERNAKSNMRGSRARPWNRPAEPTCLHEPVTALAVCPTDASPTNPDLPSPPPTPRFHMSNPLVRKLEGFGLLSDADRAVLERISANAQLIGQRVDMIREGDTPDGVILIMEGIACRQKHRANGARQITAYLLPGDACDLDVALLTQMDHTITTLSACRVVRLPLDFVKRLTDEHPAIARSLRLSSLVDEATLREWLVNVGCRSAVERIAHLFCELLIRLQVVGFASEDSYEFPVTQLDLADTVGLSNVHVNRSLQELRRQGVIELKGRTLKILDVQRLKSIAEFNANYLHLGAWATA</sequence>
<dbReference type="SUPFAM" id="SSF51206">
    <property type="entry name" value="cAMP-binding domain-like"/>
    <property type="match status" value="1"/>
</dbReference>
<dbReference type="Proteomes" id="UP001549145">
    <property type="component" value="Unassembled WGS sequence"/>
</dbReference>
<comment type="caution">
    <text evidence="5">The sequence shown here is derived from an EMBL/GenBank/DDBJ whole genome shotgun (WGS) entry which is preliminary data.</text>
</comment>
<accession>A0ABV2L276</accession>
<dbReference type="Gene3D" id="2.60.120.10">
    <property type="entry name" value="Jelly Rolls"/>
    <property type="match status" value="1"/>
</dbReference>
<reference evidence="5 6" key="1">
    <citation type="submission" date="2024-06" db="EMBL/GenBank/DDBJ databases">
        <title>Genomic Encyclopedia of Type Strains, Phase IV (KMG-IV): sequencing the most valuable type-strain genomes for metagenomic binning, comparative biology and taxonomic classification.</title>
        <authorList>
            <person name="Goeker M."/>
        </authorList>
    </citation>
    <scope>NUCLEOTIDE SEQUENCE [LARGE SCALE GENOMIC DNA]</scope>
    <source>
        <strain evidence="5 6">DSM 21331</strain>
    </source>
</reference>
<dbReference type="InterPro" id="IPR014710">
    <property type="entry name" value="RmlC-like_jellyroll"/>
</dbReference>
<name>A0ABV2L276_9HYPH</name>
<dbReference type="SUPFAM" id="SSF46785">
    <property type="entry name" value="Winged helix' DNA-binding domain"/>
    <property type="match status" value="1"/>
</dbReference>
<dbReference type="EMBL" id="JBEPMM010000002">
    <property type="protein sequence ID" value="MET3691937.1"/>
    <property type="molecule type" value="Genomic_DNA"/>
</dbReference>
<dbReference type="Gene3D" id="1.10.10.10">
    <property type="entry name" value="Winged helix-like DNA-binding domain superfamily/Winged helix DNA-binding domain"/>
    <property type="match status" value="1"/>
</dbReference>
<keyword evidence="1" id="KW-0805">Transcription regulation</keyword>
<dbReference type="InterPro" id="IPR012318">
    <property type="entry name" value="HTH_CRP"/>
</dbReference>
<proteinExistence type="predicted"/>
<dbReference type="PANTHER" id="PTHR24567:SF68">
    <property type="entry name" value="DNA-BINDING TRANSCRIPTIONAL DUAL REGULATOR CRP"/>
    <property type="match status" value="1"/>
</dbReference>
<dbReference type="InterPro" id="IPR018490">
    <property type="entry name" value="cNMP-bd_dom_sf"/>
</dbReference>
<organism evidence="5 6">
    <name type="scientific">Methylobacterium goesingense</name>
    <dbReference type="NCBI Taxonomy" id="243690"/>
    <lineage>
        <taxon>Bacteria</taxon>
        <taxon>Pseudomonadati</taxon>
        <taxon>Pseudomonadota</taxon>
        <taxon>Alphaproteobacteria</taxon>
        <taxon>Hyphomicrobiales</taxon>
        <taxon>Methylobacteriaceae</taxon>
        <taxon>Methylobacterium</taxon>
    </lineage>
</organism>
<keyword evidence="3" id="KW-0804">Transcription</keyword>
<protein>
    <submittedName>
        <fullName evidence="5">CRP-like cAMP-binding protein</fullName>
    </submittedName>
</protein>